<protein>
    <submittedName>
        <fullName evidence="1">Uncharacterized protein</fullName>
    </submittedName>
</protein>
<name>A0A0P1ALN1_PLAHL</name>
<dbReference type="OMA" id="EYICRGR"/>
<sequence length="462" mass="51328">MTPPATTGRPAHALCLTKHRSYTSPHMMLPCSKIRTYRNDHALSAVAHNKPVAAHLICKTQSINKGLEPFSWERLANFDVFLGGSCNPTTWRHDIAIPMLDAARVNYFNPQVDEWYEELIHIEAKAKEMAQIVLMVIDGLTRSIVCINEAVEYICRGRKVILVVEDIKDDTEIAGTFLSKTELADLNGARQFLRDLASKRGVSLFLDVATAIQGCIKWLSRTDMLMSRSEMSRLRKRSSIVLNDCCGRHRSYRGALRSLSPMLLKSYNLDSSTSSTDGSENSDLFGESSSTRSITAQLGCSDLTDSFVYLGGTLSSTSWRKEVAIPLQQKAGISLYVPYADYSQFGLTTAEMHVQAMTEHLQEVESLKAMAELILFVIPKKLRSIAAMTEAVELVSSHHAMILVIEPVKEGCMVEEGVTISGREFQDLARARAYLQETAERNHIAVFESVSAAVENIVETLV</sequence>
<dbReference type="FunFam" id="3.40.50.450:FF:000087">
    <property type="entry name" value="Uncharacterized protein"/>
    <property type="match status" value="1"/>
</dbReference>
<dbReference type="Pfam" id="PF15891">
    <property type="entry name" value="Nuc_deoxyri_tr2"/>
    <property type="match status" value="2"/>
</dbReference>
<dbReference type="AlphaFoldDB" id="A0A0P1ALN1"/>
<dbReference type="RefSeq" id="XP_024578690.1">
    <property type="nucleotide sequence ID" value="XM_024728188.1"/>
</dbReference>
<dbReference type="PANTHER" id="PTHR36300:SF1">
    <property type="entry name" value="RAW, ISOFORM A"/>
    <property type="match status" value="1"/>
</dbReference>
<evidence type="ECO:0000313" key="1">
    <source>
        <dbReference type="EMBL" id="CEG42321.1"/>
    </source>
</evidence>
<dbReference type="PANTHER" id="PTHR36300">
    <property type="entry name" value="RAW, ISOFORM A"/>
    <property type="match status" value="1"/>
</dbReference>
<dbReference type="OrthoDB" id="6493944at2759"/>
<organism evidence="1 2">
    <name type="scientific">Plasmopara halstedii</name>
    <name type="common">Downy mildew of sunflower</name>
    <dbReference type="NCBI Taxonomy" id="4781"/>
    <lineage>
        <taxon>Eukaryota</taxon>
        <taxon>Sar</taxon>
        <taxon>Stramenopiles</taxon>
        <taxon>Oomycota</taxon>
        <taxon>Peronosporomycetes</taxon>
        <taxon>Peronosporales</taxon>
        <taxon>Peronosporaceae</taxon>
        <taxon>Plasmopara</taxon>
    </lineage>
</organism>
<dbReference type="Gene3D" id="3.40.50.450">
    <property type="match status" value="2"/>
</dbReference>
<dbReference type="GeneID" id="36407658"/>
<reference evidence="2" key="1">
    <citation type="submission" date="2014-09" db="EMBL/GenBank/DDBJ databases">
        <authorList>
            <person name="Sharma Rahul"/>
            <person name="Thines Marco"/>
        </authorList>
    </citation>
    <scope>NUCLEOTIDE SEQUENCE [LARGE SCALE GENOMIC DNA]</scope>
</reference>
<proteinExistence type="predicted"/>
<dbReference type="InterPro" id="IPR039470">
    <property type="entry name" value="Nuc_deoxyri_tr2"/>
</dbReference>
<dbReference type="STRING" id="4781.A0A0P1ALN1"/>
<dbReference type="EMBL" id="CCYD01000610">
    <property type="protein sequence ID" value="CEG42321.1"/>
    <property type="molecule type" value="Genomic_DNA"/>
</dbReference>
<accession>A0A0P1ALN1</accession>
<dbReference type="GO" id="GO:0005886">
    <property type="term" value="C:plasma membrane"/>
    <property type="evidence" value="ECO:0007669"/>
    <property type="project" value="TreeGrafter"/>
</dbReference>
<evidence type="ECO:0000313" key="2">
    <source>
        <dbReference type="Proteomes" id="UP000054928"/>
    </source>
</evidence>
<keyword evidence="2" id="KW-1185">Reference proteome</keyword>
<dbReference type="Proteomes" id="UP000054928">
    <property type="component" value="Unassembled WGS sequence"/>
</dbReference>